<accession>A0A0D9ZLG6</accession>
<evidence type="ECO:0000256" key="3">
    <source>
        <dbReference type="SAM" id="MobiDB-lite"/>
    </source>
</evidence>
<evidence type="ECO:0000313" key="6">
    <source>
        <dbReference type="Proteomes" id="UP000026961"/>
    </source>
</evidence>
<dbReference type="STRING" id="40148.A0A0D9ZLG6"/>
<name>A0A0D9ZLG6_9ORYZ</name>
<reference evidence="5" key="1">
    <citation type="submission" date="2015-04" db="UniProtKB">
        <authorList>
            <consortium name="EnsemblPlants"/>
        </authorList>
    </citation>
    <scope>IDENTIFICATION</scope>
</reference>
<evidence type="ECO:0000256" key="1">
    <source>
        <dbReference type="ARBA" id="ARBA00022771"/>
    </source>
</evidence>
<evidence type="ECO:0000313" key="5">
    <source>
        <dbReference type="EnsemblPlants" id="OGLUM04G14130.1"/>
    </source>
</evidence>
<dbReference type="InterPro" id="IPR011011">
    <property type="entry name" value="Znf_FYVE_PHD"/>
</dbReference>
<dbReference type="PANTHER" id="PTHR33779:SF14">
    <property type="entry name" value="OS02G0568600 PROTEIN"/>
    <property type="match status" value="1"/>
</dbReference>
<dbReference type="Proteomes" id="UP000026961">
    <property type="component" value="Chromosome 4"/>
</dbReference>
<dbReference type="PANTHER" id="PTHR33779">
    <property type="entry name" value="EXPRESSED PROTEIN"/>
    <property type="match status" value="1"/>
</dbReference>
<dbReference type="InterPro" id="IPR056874">
    <property type="entry name" value="PHD_dom_pln"/>
</dbReference>
<dbReference type="HOGENOM" id="CLU_088403_0_0_1"/>
<dbReference type="Gramene" id="OGLUM04G14130.1">
    <property type="protein sequence ID" value="OGLUM04G14130.1"/>
    <property type="gene ID" value="OGLUM04G14130"/>
</dbReference>
<feature type="domain" description="PHD-type zinc finger plants" evidence="4">
    <location>
        <begin position="24"/>
        <end position="66"/>
    </location>
</feature>
<organism evidence="5">
    <name type="scientific">Oryza glumipatula</name>
    <dbReference type="NCBI Taxonomy" id="40148"/>
    <lineage>
        <taxon>Eukaryota</taxon>
        <taxon>Viridiplantae</taxon>
        <taxon>Streptophyta</taxon>
        <taxon>Embryophyta</taxon>
        <taxon>Tracheophyta</taxon>
        <taxon>Spermatophyta</taxon>
        <taxon>Magnoliopsida</taxon>
        <taxon>Liliopsida</taxon>
        <taxon>Poales</taxon>
        <taxon>Poaceae</taxon>
        <taxon>BOP clade</taxon>
        <taxon>Oryzoideae</taxon>
        <taxon>Oryzeae</taxon>
        <taxon>Oryzinae</taxon>
        <taxon>Oryza</taxon>
    </lineage>
</organism>
<keyword evidence="2" id="KW-0862">Zinc</keyword>
<evidence type="ECO:0000259" key="4">
    <source>
        <dbReference type="Pfam" id="PF25054"/>
    </source>
</evidence>
<dbReference type="Pfam" id="PF25054">
    <property type="entry name" value="PHD_pln"/>
    <property type="match status" value="1"/>
</dbReference>
<evidence type="ECO:0000256" key="2">
    <source>
        <dbReference type="ARBA" id="ARBA00022833"/>
    </source>
</evidence>
<dbReference type="GO" id="GO:0008270">
    <property type="term" value="F:zinc ion binding"/>
    <property type="evidence" value="ECO:0007669"/>
    <property type="project" value="UniProtKB-KW"/>
</dbReference>
<dbReference type="AlphaFoldDB" id="A0A0D9ZLG6"/>
<keyword evidence="6" id="KW-1185">Reference proteome</keyword>
<keyword evidence="1" id="KW-0479">Metal-binding</keyword>
<protein>
    <recommendedName>
        <fullName evidence="4">PHD-type zinc finger plants domain-containing protein</fullName>
    </recommendedName>
</protein>
<feature type="compositionally biased region" description="Low complexity" evidence="3">
    <location>
        <begin position="166"/>
        <end position="177"/>
    </location>
</feature>
<dbReference type="SUPFAM" id="SSF57903">
    <property type="entry name" value="FYVE/PHD zinc finger"/>
    <property type="match status" value="1"/>
</dbReference>
<sequence length="211" mass="22274">MASASPSSNSVVGGAGAGAGDVCCMCGDRGLPEELFRCRLCRVRLQHRYCSDLYPRATAYRRCNWCLVREPAPAAAAGAAGHVHAMVDKPTTVRRKTASSSSPPPSSSMTDQETSPTTMSSEAERQRRLQEAAGWSASRRAPDTAGLGRPVKKQKAAADNDEGEEAPGARAAPAAKGNNGGNKKEMQAAGKKTGVKVRVRRYKLLAEVISC</sequence>
<proteinExistence type="predicted"/>
<keyword evidence="1" id="KW-0863">Zinc-finger</keyword>
<dbReference type="eggNOG" id="ENOG502S0CS">
    <property type="taxonomic scope" value="Eukaryota"/>
</dbReference>
<feature type="compositionally biased region" description="Polar residues" evidence="3">
    <location>
        <begin position="109"/>
        <end position="121"/>
    </location>
</feature>
<feature type="region of interest" description="Disordered" evidence="3">
    <location>
        <begin position="77"/>
        <end position="194"/>
    </location>
</feature>
<dbReference type="EnsemblPlants" id="OGLUM04G14130.1">
    <property type="protein sequence ID" value="OGLUM04G14130.1"/>
    <property type="gene ID" value="OGLUM04G14130"/>
</dbReference>
<reference evidence="5" key="2">
    <citation type="submission" date="2018-05" db="EMBL/GenBank/DDBJ databases">
        <title>OgluRS3 (Oryza glumaepatula Reference Sequence Version 3).</title>
        <authorList>
            <person name="Zhang J."/>
            <person name="Kudrna D."/>
            <person name="Lee S."/>
            <person name="Talag J."/>
            <person name="Welchert J."/>
            <person name="Wing R.A."/>
        </authorList>
    </citation>
    <scope>NUCLEOTIDE SEQUENCE [LARGE SCALE GENOMIC DNA]</scope>
</reference>